<keyword evidence="3" id="KW-1185">Reference proteome</keyword>
<name>A0A2T2NEW1_CORCC</name>
<evidence type="ECO:0000313" key="3">
    <source>
        <dbReference type="Proteomes" id="UP000240883"/>
    </source>
</evidence>
<keyword evidence="1" id="KW-0732">Signal</keyword>
<dbReference type="AlphaFoldDB" id="A0A2T2NEW1"/>
<accession>A0A2T2NEW1</accession>
<gene>
    <name evidence="2" type="ORF">BS50DRAFT_94089</name>
</gene>
<organism evidence="2 3">
    <name type="scientific">Corynespora cassiicola Philippines</name>
    <dbReference type="NCBI Taxonomy" id="1448308"/>
    <lineage>
        <taxon>Eukaryota</taxon>
        <taxon>Fungi</taxon>
        <taxon>Dikarya</taxon>
        <taxon>Ascomycota</taxon>
        <taxon>Pezizomycotina</taxon>
        <taxon>Dothideomycetes</taxon>
        <taxon>Pleosporomycetidae</taxon>
        <taxon>Pleosporales</taxon>
        <taxon>Corynesporascaceae</taxon>
        <taxon>Corynespora</taxon>
    </lineage>
</organism>
<evidence type="ECO:0000313" key="2">
    <source>
        <dbReference type="EMBL" id="PSN63972.1"/>
    </source>
</evidence>
<feature type="chain" id="PRO_5015685438" evidence="1">
    <location>
        <begin position="18"/>
        <end position="77"/>
    </location>
</feature>
<feature type="signal peptide" evidence="1">
    <location>
        <begin position="1"/>
        <end position="17"/>
    </location>
</feature>
<protein>
    <submittedName>
        <fullName evidence="2">Uncharacterized protein</fullName>
    </submittedName>
</protein>
<dbReference type="EMBL" id="KZ678139">
    <property type="protein sequence ID" value="PSN63972.1"/>
    <property type="molecule type" value="Genomic_DNA"/>
</dbReference>
<evidence type="ECO:0000256" key="1">
    <source>
        <dbReference type="SAM" id="SignalP"/>
    </source>
</evidence>
<sequence>MLVAVSLCIAGNLSCHACVHQILPENSFKPLVWAGTSVLESKSLLLNVTWAVIAVPTYNNQLDSRASALCMDLISRS</sequence>
<proteinExistence type="predicted"/>
<dbReference type="Proteomes" id="UP000240883">
    <property type="component" value="Unassembled WGS sequence"/>
</dbReference>
<reference evidence="2 3" key="1">
    <citation type="journal article" date="2018" name="Front. Microbiol.">
        <title>Genome-Wide Analysis of Corynespora cassiicola Leaf Fall Disease Putative Effectors.</title>
        <authorList>
            <person name="Lopez D."/>
            <person name="Ribeiro S."/>
            <person name="Label P."/>
            <person name="Fumanal B."/>
            <person name="Venisse J.S."/>
            <person name="Kohler A."/>
            <person name="de Oliveira R.R."/>
            <person name="Labutti K."/>
            <person name="Lipzen A."/>
            <person name="Lail K."/>
            <person name="Bauer D."/>
            <person name="Ohm R.A."/>
            <person name="Barry K.W."/>
            <person name="Spatafora J."/>
            <person name="Grigoriev I.V."/>
            <person name="Martin F.M."/>
            <person name="Pujade-Renaud V."/>
        </authorList>
    </citation>
    <scope>NUCLEOTIDE SEQUENCE [LARGE SCALE GENOMIC DNA]</scope>
    <source>
        <strain evidence="2 3">Philippines</strain>
    </source>
</reference>